<proteinExistence type="inferred from homology"/>
<dbReference type="Gene3D" id="1.10.3430.10">
    <property type="entry name" value="Ammonium transporter AmtB like domains"/>
    <property type="match status" value="1"/>
</dbReference>
<reference evidence="9" key="1">
    <citation type="journal article" date="2019" name="Int. J. Syst. Evol. Microbiol.">
        <title>The Global Catalogue of Microorganisms (GCM) 10K type strain sequencing project: providing services to taxonomists for standard genome sequencing and annotation.</title>
        <authorList>
            <consortium name="The Broad Institute Genomics Platform"/>
            <consortium name="The Broad Institute Genome Sequencing Center for Infectious Disease"/>
            <person name="Wu L."/>
            <person name="Ma J."/>
        </authorList>
    </citation>
    <scope>NUCLEOTIDE SEQUENCE [LARGE SCALE GENOMIC DNA]</scope>
    <source>
        <strain evidence="9">CGMCC 1.15341</strain>
    </source>
</reference>
<dbReference type="PANTHER" id="PTHR10464">
    <property type="entry name" value="UREA TRANSPORTER"/>
    <property type="match status" value="1"/>
</dbReference>
<dbReference type="RefSeq" id="WP_188745396.1">
    <property type="nucleotide sequence ID" value="NZ_BMIJ01000001.1"/>
</dbReference>
<feature type="transmembrane region" description="Helical" evidence="7">
    <location>
        <begin position="260"/>
        <end position="282"/>
    </location>
</feature>
<name>A0ABQ1JYY3_9GAMM</name>
<comment type="subcellular location">
    <subcellularLocation>
        <location evidence="1">Cell membrane</location>
        <topology evidence="1">Multi-pass membrane protein</topology>
    </subcellularLocation>
</comment>
<feature type="transmembrane region" description="Helical" evidence="7">
    <location>
        <begin position="28"/>
        <end position="58"/>
    </location>
</feature>
<keyword evidence="4 7" id="KW-0812">Transmembrane</keyword>
<evidence type="ECO:0000256" key="5">
    <source>
        <dbReference type="ARBA" id="ARBA00022989"/>
    </source>
</evidence>
<dbReference type="PANTHER" id="PTHR10464:SF4">
    <property type="entry name" value="UREA TRANSPORTER"/>
    <property type="match status" value="1"/>
</dbReference>
<dbReference type="Pfam" id="PF03253">
    <property type="entry name" value="UT"/>
    <property type="match status" value="1"/>
</dbReference>
<keyword evidence="5 7" id="KW-1133">Transmembrane helix</keyword>
<evidence type="ECO:0000256" key="4">
    <source>
        <dbReference type="ARBA" id="ARBA00022692"/>
    </source>
</evidence>
<comment type="similarity">
    <text evidence="2">Belongs to the urea transporter family.</text>
</comment>
<feature type="transmembrane region" description="Helical" evidence="7">
    <location>
        <begin position="236"/>
        <end position="254"/>
    </location>
</feature>
<protein>
    <submittedName>
        <fullName evidence="8">Transporter</fullName>
    </submittedName>
</protein>
<evidence type="ECO:0000256" key="2">
    <source>
        <dbReference type="ARBA" id="ARBA00005914"/>
    </source>
</evidence>
<accession>A0ABQ1JYY3</accession>
<feature type="transmembrane region" description="Helical" evidence="7">
    <location>
        <begin position="123"/>
        <end position="139"/>
    </location>
</feature>
<keyword evidence="3" id="KW-1003">Cell membrane</keyword>
<feature type="transmembrane region" description="Helical" evidence="7">
    <location>
        <begin position="187"/>
        <end position="206"/>
    </location>
</feature>
<evidence type="ECO:0000256" key="7">
    <source>
        <dbReference type="SAM" id="Phobius"/>
    </source>
</evidence>
<evidence type="ECO:0000256" key="1">
    <source>
        <dbReference type="ARBA" id="ARBA00004651"/>
    </source>
</evidence>
<dbReference type="InterPro" id="IPR029020">
    <property type="entry name" value="Ammonium/urea_transptr"/>
</dbReference>
<organism evidence="8 9">
    <name type="scientific">Marinobacterium zhoushanense</name>
    <dbReference type="NCBI Taxonomy" id="1679163"/>
    <lineage>
        <taxon>Bacteria</taxon>
        <taxon>Pseudomonadati</taxon>
        <taxon>Pseudomonadota</taxon>
        <taxon>Gammaproteobacteria</taxon>
        <taxon>Oceanospirillales</taxon>
        <taxon>Oceanospirillaceae</taxon>
        <taxon>Marinobacterium</taxon>
    </lineage>
</organism>
<sequence length="288" mass="30035">MTAGFQFIRSFLTGFSQIMLQSNSLTGLFFLAAIAVNSVPMCLAAVAGSLTAYLGAWASGAGRAHLEQGLYGYNGALVGLACALYWPAGTELLVILPLAALVSTGLMRLFVERLFFQRISCPAYTAPFILSIWLVASAVEVEPASTVVVTRSGIDNLLLGFGQVLLLDQPIASLLILVGLAFASRRALCWGAVAVVLSSGGAFLLGGVPEDIFSGAYAYNAVLVAIALSARAELGVMVVFAAILLSVILTGWLQQCGVPVLTAPFVISSWLALLLSSLSATFTSPASY</sequence>
<keyword evidence="6 7" id="KW-0472">Membrane</keyword>
<evidence type="ECO:0000256" key="3">
    <source>
        <dbReference type="ARBA" id="ARBA00022475"/>
    </source>
</evidence>
<dbReference type="Proteomes" id="UP000629025">
    <property type="component" value="Unassembled WGS sequence"/>
</dbReference>
<gene>
    <name evidence="8" type="ORF">GCM10011352_03670</name>
</gene>
<comment type="caution">
    <text evidence="8">The sequence shown here is derived from an EMBL/GenBank/DDBJ whole genome shotgun (WGS) entry which is preliminary data.</text>
</comment>
<evidence type="ECO:0000313" key="9">
    <source>
        <dbReference type="Proteomes" id="UP000629025"/>
    </source>
</evidence>
<keyword evidence="9" id="KW-1185">Reference proteome</keyword>
<evidence type="ECO:0000256" key="6">
    <source>
        <dbReference type="ARBA" id="ARBA00023136"/>
    </source>
</evidence>
<dbReference type="InterPro" id="IPR004937">
    <property type="entry name" value="Urea_transporter"/>
</dbReference>
<evidence type="ECO:0000313" key="8">
    <source>
        <dbReference type="EMBL" id="GGB81214.1"/>
    </source>
</evidence>
<feature type="transmembrane region" description="Helical" evidence="7">
    <location>
        <begin position="159"/>
        <end position="180"/>
    </location>
</feature>
<dbReference type="EMBL" id="BMIJ01000001">
    <property type="protein sequence ID" value="GGB81214.1"/>
    <property type="molecule type" value="Genomic_DNA"/>
</dbReference>